<dbReference type="RefSeq" id="WP_042476020.1">
    <property type="nucleotide sequence ID" value="NZ_BAYX01000018.1"/>
</dbReference>
<feature type="region of interest" description="Disordered" evidence="1">
    <location>
        <begin position="112"/>
        <end position="140"/>
    </location>
</feature>
<dbReference type="EMBL" id="BAYX01000018">
    <property type="protein sequence ID" value="GAJ96186.1"/>
    <property type="molecule type" value="Genomic_DNA"/>
</dbReference>
<dbReference type="Proteomes" id="UP000026941">
    <property type="component" value="Unassembled WGS sequence"/>
</dbReference>
<reference evidence="2 3" key="1">
    <citation type="submission" date="2014-05" db="EMBL/GenBank/DDBJ databases">
        <title>Whole genome shotgun sequence of Rhizobium rhizogenes NBRC 13257.</title>
        <authorList>
            <person name="Katano-Makiyama Y."/>
            <person name="Hosoyama A."/>
            <person name="Hashimoto M."/>
            <person name="Hosoyama Y."/>
            <person name="Noguchi M."/>
            <person name="Tsuchikane K."/>
            <person name="Kimura A."/>
            <person name="Ohji S."/>
            <person name="Ichikawa N."/>
            <person name="Yamazoe A."/>
            <person name="Fujita N."/>
        </authorList>
    </citation>
    <scope>NUCLEOTIDE SEQUENCE [LARGE SCALE GENOMIC DNA]</scope>
    <source>
        <strain evidence="2 3">NBRC 13257</strain>
    </source>
</reference>
<accession>A0AA87QD47</accession>
<gene>
    <name evidence="2" type="ORF">RRH01S_18_00290</name>
</gene>
<evidence type="ECO:0000313" key="3">
    <source>
        <dbReference type="Proteomes" id="UP000026941"/>
    </source>
</evidence>
<sequence length="190" mass="20820">MSHPHEPLNDRELHNFGVFLRANPHLTHPAPQAAFDAMPKNIRRVPGKQIRTPLKDFRKGEKFDTARYAMDEADPDDVVSPGEAGMAFLRDLAMKLSPEGWAALREACMEGQEGAEDEPPEFEGKPEVGKGPPAMDSAAAKSFAERYPDIAGVKVNTIGQQPRSEPSRLTAKGAASFNAMFPEAARIKVR</sequence>
<evidence type="ECO:0000256" key="1">
    <source>
        <dbReference type="SAM" id="MobiDB-lite"/>
    </source>
</evidence>
<organism evidence="2 3">
    <name type="scientific">Rhizobium rhizogenes NBRC 13257</name>
    <dbReference type="NCBI Taxonomy" id="1220581"/>
    <lineage>
        <taxon>Bacteria</taxon>
        <taxon>Pseudomonadati</taxon>
        <taxon>Pseudomonadota</taxon>
        <taxon>Alphaproteobacteria</taxon>
        <taxon>Hyphomicrobiales</taxon>
        <taxon>Rhizobiaceae</taxon>
        <taxon>Rhizobium/Agrobacterium group</taxon>
        <taxon>Rhizobium</taxon>
    </lineage>
</organism>
<proteinExistence type="predicted"/>
<comment type="caution">
    <text evidence="2">The sequence shown here is derived from an EMBL/GenBank/DDBJ whole genome shotgun (WGS) entry which is preliminary data.</text>
</comment>
<evidence type="ECO:0000313" key="2">
    <source>
        <dbReference type="EMBL" id="GAJ96186.1"/>
    </source>
</evidence>
<protein>
    <submittedName>
        <fullName evidence="2">Uncharacterized protein</fullName>
    </submittedName>
</protein>
<name>A0AA87QD47_RHIRH</name>
<dbReference type="AlphaFoldDB" id="A0AA87QD47"/>